<dbReference type="SUPFAM" id="SSF56104">
    <property type="entry name" value="SAICAR synthase-like"/>
    <property type="match status" value="1"/>
</dbReference>
<dbReference type="Pfam" id="PF03770">
    <property type="entry name" value="IPK"/>
    <property type="match status" value="1"/>
</dbReference>
<gene>
    <name evidence="5" type="ORF">BZA70DRAFT_103525</name>
</gene>
<proteinExistence type="inferred from homology"/>
<dbReference type="InterPro" id="IPR005522">
    <property type="entry name" value="IPK"/>
</dbReference>
<dbReference type="RefSeq" id="XP_064765450.1">
    <property type="nucleotide sequence ID" value="XM_064909343.1"/>
</dbReference>
<evidence type="ECO:0000256" key="4">
    <source>
        <dbReference type="RuleBase" id="RU363090"/>
    </source>
</evidence>
<evidence type="ECO:0000313" key="6">
    <source>
        <dbReference type="Proteomes" id="UP001498771"/>
    </source>
</evidence>
<evidence type="ECO:0000256" key="1">
    <source>
        <dbReference type="ARBA" id="ARBA00007374"/>
    </source>
</evidence>
<dbReference type="EMBL" id="JBBJBU010000018">
    <property type="protein sequence ID" value="KAK7202417.1"/>
    <property type="molecule type" value="Genomic_DNA"/>
</dbReference>
<evidence type="ECO:0000256" key="3">
    <source>
        <dbReference type="ARBA" id="ARBA00022777"/>
    </source>
</evidence>
<dbReference type="EC" id="2.7.-.-" evidence="4"/>
<dbReference type="Gene3D" id="3.30.470.160">
    <property type="entry name" value="Inositol polyphosphate kinase"/>
    <property type="match status" value="1"/>
</dbReference>
<keyword evidence="3 4" id="KW-0418">Kinase</keyword>
<reference evidence="5 6" key="1">
    <citation type="submission" date="2024-03" db="EMBL/GenBank/DDBJ databases">
        <title>Genome-scale model development and genomic sequencing of the oleaginous clade Lipomyces.</title>
        <authorList>
            <consortium name="Lawrence Berkeley National Laboratory"/>
            <person name="Czajka J.J."/>
            <person name="Han Y."/>
            <person name="Kim J."/>
            <person name="Mondo S.J."/>
            <person name="Hofstad B.A."/>
            <person name="Robles A."/>
            <person name="Haridas S."/>
            <person name="Riley R."/>
            <person name="LaButti K."/>
            <person name="Pangilinan J."/>
            <person name="Andreopoulos W."/>
            <person name="Lipzen A."/>
            <person name="Yan J."/>
            <person name="Wang M."/>
            <person name="Ng V."/>
            <person name="Grigoriev I.V."/>
            <person name="Spatafora J.W."/>
            <person name="Magnuson J.K."/>
            <person name="Baker S.E."/>
            <person name="Pomraning K.R."/>
        </authorList>
    </citation>
    <scope>NUCLEOTIDE SEQUENCE [LARGE SCALE GENOMIC DNA]</scope>
    <source>
        <strain evidence="5 6">Phaff 52-87</strain>
    </source>
</reference>
<dbReference type="PANTHER" id="PTHR12400:SF103">
    <property type="entry name" value="INOSITOL POLYPHOSPHATE MULTIKINASE"/>
    <property type="match status" value="1"/>
</dbReference>
<dbReference type="Proteomes" id="UP001498771">
    <property type="component" value="Unassembled WGS sequence"/>
</dbReference>
<dbReference type="InterPro" id="IPR038286">
    <property type="entry name" value="IPK_sf"/>
</dbReference>
<dbReference type="GO" id="GO:0016301">
    <property type="term" value="F:kinase activity"/>
    <property type="evidence" value="ECO:0007669"/>
    <property type="project" value="UniProtKB-KW"/>
</dbReference>
<comment type="similarity">
    <text evidence="1 4">Belongs to the inositol phosphokinase (IPK) family.</text>
</comment>
<dbReference type="GeneID" id="90034855"/>
<protein>
    <recommendedName>
        <fullName evidence="4">Kinase</fullName>
        <ecNumber evidence="4">2.7.-.-</ecNumber>
    </recommendedName>
</protein>
<keyword evidence="6" id="KW-1185">Reference proteome</keyword>
<evidence type="ECO:0000313" key="5">
    <source>
        <dbReference type="EMBL" id="KAK7202417.1"/>
    </source>
</evidence>
<accession>A0ABR1EXT1</accession>
<comment type="caution">
    <text evidence="5">The sequence shown here is derived from an EMBL/GenBank/DDBJ whole genome shotgun (WGS) entry which is preliminary data.</text>
</comment>
<organism evidence="5 6">
    <name type="scientific">Myxozyma melibiosi</name>
    <dbReference type="NCBI Taxonomy" id="54550"/>
    <lineage>
        <taxon>Eukaryota</taxon>
        <taxon>Fungi</taxon>
        <taxon>Dikarya</taxon>
        <taxon>Ascomycota</taxon>
        <taxon>Saccharomycotina</taxon>
        <taxon>Lipomycetes</taxon>
        <taxon>Lipomycetales</taxon>
        <taxon>Lipomycetaceae</taxon>
        <taxon>Myxozyma</taxon>
    </lineage>
</organism>
<evidence type="ECO:0000256" key="2">
    <source>
        <dbReference type="ARBA" id="ARBA00022679"/>
    </source>
</evidence>
<sequence>MQIDLSSAVSFDNKVAGHDGVLQDASGSVIIKPATTYEIEFYEQLAAQHPSFAAVVPRFYGTLELSGEQGGGSAEEKGADGSHKIKDAEKAIVLENVTSGFVRPSVVDIKLGRQLWDARASAEKAARLDAVAAATTSGSLGFRIAGMKVWDSAKAEFVVYDKNYGRRFAKEDVVEGFREFLPESVGERRREITRRIVEEVGRIAEVLEGEESRMYSASLLIVYEGDGEAYEEAKVAREAVSSEEEEEEEIEVVSETVEIDGRTVEQVSFASTAEVAEVAGEEDEDEEEKEVLKVKVIDFAHATWVPGQGKDVNMLEGVYNVRKLFEQLL</sequence>
<name>A0ABR1EXT1_9ASCO</name>
<keyword evidence="2 4" id="KW-0808">Transferase</keyword>
<dbReference type="PANTHER" id="PTHR12400">
    <property type="entry name" value="INOSITOL POLYPHOSPHATE KINASE"/>
    <property type="match status" value="1"/>
</dbReference>